<dbReference type="PATRIC" id="fig|1600.4.peg.1560"/>
<evidence type="ECO:0000256" key="3">
    <source>
        <dbReference type="ARBA" id="ARBA00022989"/>
    </source>
</evidence>
<organism evidence="7 9">
    <name type="scientific">Lactobacillus acetotolerans</name>
    <dbReference type="NCBI Taxonomy" id="1600"/>
    <lineage>
        <taxon>Bacteria</taxon>
        <taxon>Bacillati</taxon>
        <taxon>Bacillota</taxon>
        <taxon>Bacilli</taxon>
        <taxon>Lactobacillales</taxon>
        <taxon>Lactobacillaceae</taxon>
        <taxon>Lactobacillus</taxon>
    </lineage>
</organism>
<dbReference type="GO" id="GO:0140359">
    <property type="term" value="F:ABC-type transporter activity"/>
    <property type="evidence" value="ECO:0007669"/>
    <property type="project" value="InterPro"/>
</dbReference>
<reference evidence="7 9" key="1">
    <citation type="submission" date="2015-03" db="EMBL/GenBank/DDBJ databases">
        <title>Complete genome sequence of Lactobacillus acetotolerans NBRC 13120.</title>
        <authorList>
            <person name="Toh H."/>
            <person name="Morita H."/>
            <person name="Fujita N."/>
        </authorList>
    </citation>
    <scope>NUCLEOTIDE SEQUENCE [LARGE SCALE GENOMIC DNA]</scope>
    <source>
        <strain evidence="7 9">NBRC 13120</strain>
    </source>
</reference>
<evidence type="ECO:0000256" key="5">
    <source>
        <dbReference type="SAM" id="Phobius"/>
    </source>
</evidence>
<dbReference type="RefSeq" id="WP_054682234.1">
    <property type="nucleotide sequence ID" value="NZ_CP046528.1"/>
</dbReference>
<evidence type="ECO:0000256" key="2">
    <source>
        <dbReference type="ARBA" id="ARBA00022692"/>
    </source>
</evidence>
<dbReference type="Pfam" id="PF01061">
    <property type="entry name" value="ABC2_membrane"/>
    <property type="match status" value="1"/>
</dbReference>
<evidence type="ECO:0000313" key="9">
    <source>
        <dbReference type="Proteomes" id="UP000035709"/>
    </source>
</evidence>
<feature type="transmembrane region" description="Helical" evidence="5">
    <location>
        <begin position="51"/>
        <end position="73"/>
    </location>
</feature>
<evidence type="ECO:0000313" key="8">
    <source>
        <dbReference type="EMBL" id="QFG51881.1"/>
    </source>
</evidence>
<evidence type="ECO:0000256" key="1">
    <source>
        <dbReference type="ARBA" id="ARBA00004141"/>
    </source>
</evidence>
<keyword evidence="4 5" id="KW-0472">Membrane</keyword>
<feature type="transmembrane region" description="Helical" evidence="5">
    <location>
        <begin position="158"/>
        <end position="176"/>
    </location>
</feature>
<dbReference type="Proteomes" id="UP000325393">
    <property type="component" value="Chromosome"/>
</dbReference>
<proteinExistence type="predicted"/>
<name>A0A0D6A528_9LACO</name>
<dbReference type="GO" id="GO:0016020">
    <property type="term" value="C:membrane"/>
    <property type="evidence" value="ECO:0007669"/>
    <property type="project" value="UniProtKB-SubCell"/>
</dbReference>
<dbReference type="InterPro" id="IPR013525">
    <property type="entry name" value="ABC2_TM"/>
</dbReference>
<evidence type="ECO:0000259" key="6">
    <source>
        <dbReference type="Pfam" id="PF01061"/>
    </source>
</evidence>
<dbReference type="EMBL" id="AP014808">
    <property type="protein sequence ID" value="BAQ57918.1"/>
    <property type="molecule type" value="Genomic_DNA"/>
</dbReference>
<sequence>MISTYRVTLRSISNFNSLRLIFVDYFILPIVSLTMFLLIVYNSNQNYTRTLLGTVITSGIASGIGVTCASFIYDQDIGISDDIASIRPAFSKYWLPKFIIAAITLTVEILTLGGIGLITLNEAKLFPKLLLSLPLAILISSTLGYVSAITGFRHENPYWLANIITGSLVLLSGVIISITQYPFWLRIFAELLPISNLLDWILNTTIYNYDLLIVSGKIFIWFLLCLLIKVGANHKLRK</sequence>
<feature type="transmembrane region" description="Helical" evidence="5">
    <location>
        <begin position="93"/>
        <end position="118"/>
    </location>
</feature>
<feature type="transmembrane region" description="Helical" evidence="5">
    <location>
        <begin position="130"/>
        <end position="152"/>
    </location>
</feature>
<reference evidence="8 10" key="2">
    <citation type="submission" date="2019-09" db="EMBL/GenBank/DDBJ databases">
        <title>Genome sequencing of Lactobacillus acetotolerans.</title>
        <authorList>
            <person name="Kim K."/>
        </authorList>
    </citation>
    <scope>NUCLEOTIDE SEQUENCE [LARGE SCALE GENOMIC DNA]</scope>
    <source>
        <strain evidence="8 10">LA749</strain>
    </source>
</reference>
<accession>A0A0D6A528</accession>
<evidence type="ECO:0000256" key="4">
    <source>
        <dbReference type="ARBA" id="ARBA00023136"/>
    </source>
</evidence>
<dbReference type="EMBL" id="CP044496">
    <property type="protein sequence ID" value="QFG51881.1"/>
    <property type="molecule type" value="Genomic_DNA"/>
</dbReference>
<dbReference type="KEGG" id="lae:LBAT_1529"/>
<feature type="domain" description="ABC-2 type transporter transmembrane" evidence="6">
    <location>
        <begin position="23"/>
        <end position="202"/>
    </location>
</feature>
<comment type="subcellular location">
    <subcellularLocation>
        <location evidence="1">Membrane</location>
        <topology evidence="1">Multi-pass membrane protein</topology>
    </subcellularLocation>
</comment>
<keyword evidence="2 5" id="KW-0812">Transmembrane</keyword>
<keyword evidence="9" id="KW-1185">Reference proteome</keyword>
<keyword evidence="3 5" id="KW-1133">Transmembrane helix</keyword>
<evidence type="ECO:0000313" key="7">
    <source>
        <dbReference type="EMBL" id="BAQ57918.1"/>
    </source>
</evidence>
<protein>
    <recommendedName>
        <fullName evidence="6">ABC-2 type transporter transmembrane domain-containing protein</fullName>
    </recommendedName>
</protein>
<evidence type="ECO:0000313" key="10">
    <source>
        <dbReference type="Proteomes" id="UP000325393"/>
    </source>
</evidence>
<feature type="transmembrane region" description="Helical" evidence="5">
    <location>
        <begin position="20"/>
        <end position="39"/>
    </location>
</feature>
<dbReference type="Proteomes" id="UP000035709">
    <property type="component" value="Chromosome"/>
</dbReference>
<feature type="transmembrane region" description="Helical" evidence="5">
    <location>
        <begin position="208"/>
        <end position="228"/>
    </location>
</feature>
<dbReference type="OrthoDB" id="2323813at2"/>
<dbReference type="STRING" id="1600.LBAT_1529"/>
<dbReference type="AlphaFoldDB" id="A0A0D6A528"/>
<gene>
    <name evidence="8" type="ORF">LA749_07805</name>
    <name evidence="7" type="ORF">LBAT_1529</name>
</gene>